<keyword evidence="2" id="KW-1185">Reference proteome</keyword>
<evidence type="ECO:0000313" key="1">
    <source>
        <dbReference type="EMBL" id="KAH7856980.1"/>
    </source>
</evidence>
<protein>
    <submittedName>
        <fullName evidence="1">Uncharacterized protein</fullName>
    </submittedName>
</protein>
<reference evidence="1 2" key="1">
    <citation type="journal article" date="2021" name="Hortic Res">
        <title>High-quality reference genome and annotation aids understanding of berry development for evergreen blueberry (Vaccinium darrowii).</title>
        <authorList>
            <person name="Yu J."/>
            <person name="Hulse-Kemp A.M."/>
            <person name="Babiker E."/>
            <person name="Staton M."/>
        </authorList>
    </citation>
    <scope>NUCLEOTIDE SEQUENCE [LARGE SCALE GENOMIC DNA]</scope>
    <source>
        <strain evidence="2">cv. NJ 8807/NJ 8810</strain>
        <tissue evidence="1">Young leaf</tissue>
    </source>
</reference>
<sequence length="222" mass="24786">MGQEAFVYSFVARGTTVVAEYAATSNGNFSAVATQCLQRLPSANNRFSYNCDHHTFSFLVENGYAYCVVAKESVGDQLSFALLENLKADFKKRYGGGEADTAVAKSLDKEFGPTMKEHMQYTIDHEEEIEKLANVKAQVSQVKSAMLDNIIKVTDRGESLAILDEKAQELRDSAQNFKGIATQIKRKMWYQNMKTKLIVLGILLVLALTIWLSVCRGFNCNK</sequence>
<gene>
    <name evidence="1" type="ORF">Vadar_007594</name>
</gene>
<proteinExistence type="predicted"/>
<comment type="caution">
    <text evidence="1">The sequence shown here is derived from an EMBL/GenBank/DDBJ whole genome shotgun (WGS) entry which is preliminary data.</text>
</comment>
<accession>A0ACB7YTU9</accession>
<organism evidence="1 2">
    <name type="scientific">Vaccinium darrowii</name>
    <dbReference type="NCBI Taxonomy" id="229202"/>
    <lineage>
        <taxon>Eukaryota</taxon>
        <taxon>Viridiplantae</taxon>
        <taxon>Streptophyta</taxon>
        <taxon>Embryophyta</taxon>
        <taxon>Tracheophyta</taxon>
        <taxon>Spermatophyta</taxon>
        <taxon>Magnoliopsida</taxon>
        <taxon>eudicotyledons</taxon>
        <taxon>Gunneridae</taxon>
        <taxon>Pentapetalae</taxon>
        <taxon>asterids</taxon>
        <taxon>Ericales</taxon>
        <taxon>Ericaceae</taxon>
        <taxon>Vaccinioideae</taxon>
        <taxon>Vaccinieae</taxon>
        <taxon>Vaccinium</taxon>
    </lineage>
</organism>
<evidence type="ECO:0000313" key="2">
    <source>
        <dbReference type="Proteomes" id="UP000828048"/>
    </source>
</evidence>
<name>A0ACB7YTU9_9ERIC</name>
<dbReference type="EMBL" id="CM037153">
    <property type="protein sequence ID" value="KAH7856980.1"/>
    <property type="molecule type" value="Genomic_DNA"/>
</dbReference>
<dbReference type="Proteomes" id="UP000828048">
    <property type="component" value="Chromosome 3"/>
</dbReference>